<evidence type="ECO:0000256" key="16">
    <source>
        <dbReference type="SAM" id="Phobius"/>
    </source>
</evidence>
<dbReference type="GO" id="GO:0050661">
    <property type="term" value="F:NADP binding"/>
    <property type="evidence" value="ECO:0007669"/>
    <property type="project" value="InterPro"/>
</dbReference>
<evidence type="ECO:0000313" key="18">
    <source>
        <dbReference type="EMBL" id="AHG88051.1"/>
    </source>
</evidence>
<dbReference type="STRING" id="861299.J421_0514"/>
<evidence type="ECO:0000256" key="6">
    <source>
        <dbReference type="ARBA" id="ARBA00022475"/>
    </source>
</evidence>
<dbReference type="EMBL" id="CP007128">
    <property type="protein sequence ID" value="AHG88051.1"/>
    <property type="molecule type" value="Genomic_DNA"/>
</dbReference>
<dbReference type="GO" id="GO:0008750">
    <property type="term" value="F:proton-translocating NAD(P)+ transhydrogenase activity"/>
    <property type="evidence" value="ECO:0007669"/>
    <property type="project" value="UniProtKB-EC"/>
</dbReference>
<feature type="transmembrane region" description="Helical" evidence="16">
    <location>
        <begin position="154"/>
        <end position="179"/>
    </location>
</feature>
<dbReference type="HOGENOM" id="CLU_007866_4_0_0"/>
<feature type="transmembrane region" description="Helical" evidence="16">
    <location>
        <begin position="6"/>
        <end position="22"/>
    </location>
</feature>
<keyword evidence="10 15" id="KW-1278">Translocase</keyword>
<evidence type="ECO:0000313" key="19">
    <source>
        <dbReference type="Proteomes" id="UP000019151"/>
    </source>
</evidence>
<evidence type="ECO:0000256" key="13">
    <source>
        <dbReference type="ARBA" id="ARBA00023136"/>
    </source>
</evidence>
<protein>
    <recommendedName>
        <fullName evidence="5 15">NAD(P) transhydrogenase subunit beta</fullName>
        <ecNumber evidence="4 15">7.1.1.1</ecNumber>
    </recommendedName>
    <alternativeName>
        <fullName evidence="15">Nicotinamide nucleotide transhydrogenase subunit beta</fullName>
    </alternativeName>
</protein>
<keyword evidence="19" id="KW-1185">Reference proteome</keyword>
<evidence type="ECO:0000256" key="9">
    <source>
        <dbReference type="ARBA" id="ARBA00022857"/>
    </source>
</evidence>
<dbReference type="Gene3D" id="3.40.50.1220">
    <property type="entry name" value="TPP-binding domain"/>
    <property type="match status" value="1"/>
</dbReference>
<dbReference type="SUPFAM" id="SSF52467">
    <property type="entry name" value="DHS-like NAD/FAD-binding domain"/>
    <property type="match status" value="1"/>
</dbReference>
<dbReference type="eggNOG" id="COG1282">
    <property type="taxonomic scope" value="Bacteria"/>
</dbReference>
<keyword evidence="7 15" id="KW-0997">Cell inner membrane</keyword>
<evidence type="ECO:0000256" key="2">
    <source>
        <dbReference type="ARBA" id="ARBA00004429"/>
    </source>
</evidence>
<dbReference type="PATRIC" id="fig|861299.3.peg.526"/>
<feature type="transmembrane region" description="Helical" evidence="16">
    <location>
        <begin position="236"/>
        <end position="255"/>
    </location>
</feature>
<evidence type="ECO:0000256" key="14">
    <source>
        <dbReference type="ARBA" id="ARBA00048202"/>
    </source>
</evidence>
<dbReference type="PANTHER" id="PTHR44758:SF1">
    <property type="entry name" value="NAD(P) TRANSHYDROGENASE SUBUNIT BETA"/>
    <property type="match status" value="1"/>
</dbReference>
<dbReference type="KEGG" id="gba:J421_0514"/>
<dbReference type="AlphaFoldDB" id="W0RB76"/>
<evidence type="ECO:0000256" key="3">
    <source>
        <dbReference type="ARBA" id="ARBA00007919"/>
    </source>
</evidence>
<sequence>MVRDLLIQLLYFASSILLILGIKGLTRPDTARRGIQYAGVGMLLAIVGTLLYEEIVSYGWIVGGMVLGAAIGLPIGKRVAMTAMPQLIAITHMFGAVAVTLVGVAEYVTHGYGAELSRATMTALGFEVLLGALTVTGSFMAFGKLQGFLPDRPIVFAGQNAINLTIFGGTFVMLAYLVYAPATPAVFFAMIALALMIGVSMVIPIGGADMPVVISLLNSYAGLAASATGFAIGNSVLIICGALDGTAGFILSILMSKAMNRSFTNVLFGGFGTAPTVAARVDSGLVAKPIAVDDAAMQLAYASKVVVIPGYGMAVAQSQHQVRELAALIEKRGGEVRYAIHPVAGRMPGHLNVILADAGVEYDRLITDVDDANQQLSRADVAVVIGANDIVNPSAETDEGSPIYGMPVLEAWNAGRVFVVKRGQGVGFAGIENPLFFRDNTNMIYGDAKKVASALITEIKAMDEGH</sequence>
<proteinExistence type="inferred from homology"/>
<dbReference type="InterPro" id="IPR029035">
    <property type="entry name" value="DHS-like_NAD/FAD-binding_dom"/>
</dbReference>
<feature type="transmembrane region" description="Helical" evidence="16">
    <location>
        <begin position="87"/>
        <end position="109"/>
    </location>
</feature>
<dbReference type="InParanoid" id="W0RB76"/>
<accession>W0RB76</accession>
<evidence type="ECO:0000256" key="5">
    <source>
        <dbReference type="ARBA" id="ARBA00014581"/>
    </source>
</evidence>
<name>W0RB76_9BACT</name>
<evidence type="ECO:0000256" key="8">
    <source>
        <dbReference type="ARBA" id="ARBA00022692"/>
    </source>
</evidence>
<comment type="catalytic activity">
    <reaction evidence="14 15">
        <text>NAD(+) + NADPH + H(+)(in) = NADH + NADP(+) + H(+)(out)</text>
        <dbReference type="Rhea" id="RHEA:47992"/>
        <dbReference type="ChEBI" id="CHEBI:15378"/>
        <dbReference type="ChEBI" id="CHEBI:57540"/>
        <dbReference type="ChEBI" id="CHEBI:57783"/>
        <dbReference type="ChEBI" id="CHEBI:57945"/>
        <dbReference type="ChEBI" id="CHEBI:58349"/>
        <dbReference type="EC" id="7.1.1.1"/>
    </reaction>
</comment>
<evidence type="ECO:0000256" key="11">
    <source>
        <dbReference type="ARBA" id="ARBA00022989"/>
    </source>
</evidence>
<feature type="transmembrane region" description="Helical" evidence="16">
    <location>
        <begin position="185"/>
        <end position="205"/>
    </location>
</feature>
<evidence type="ECO:0000256" key="7">
    <source>
        <dbReference type="ARBA" id="ARBA00022519"/>
    </source>
</evidence>
<dbReference type="OrthoDB" id="9763786at2"/>
<keyword evidence="12 15" id="KW-0520">NAD</keyword>
<dbReference type="Proteomes" id="UP000019151">
    <property type="component" value="Chromosome"/>
</dbReference>
<feature type="transmembrane region" description="Helical" evidence="16">
    <location>
        <begin position="58"/>
        <end position="75"/>
    </location>
</feature>
<evidence type="ECO:0000256" key="15">
    <source>
        <dbReference type="PIRNR" id="PIRNR000204"/>
    </source>
</evidence>
<evidence type="ECO:0000256" key="1">
    <source>
        <dbReference type="ARBA" id="ARBA00003943"/>
    </source>
</evidence>
<reference evidence="18 19" key="1">
    <citation type="journal article" date="2014" name="Genome Announc.">
        <title>Genome Sequence and Methylome of Soil Bacterium Gemmatirosa kalamazoonensis KBS708T, a Member of the Rarely Cultivated Gemmatimonadetes Phylum.</title>
        <authorList>
            <person name="Debruyn J.M."/>
            <person name="Radosevich M."/>
            <person name="Wommack K.E."/>
            <person name="Polson S.W."/>
            <person name="Hauser L.J."/>
            <person name="Fawaz M.N."/>
            <person name="Korlach J."/>
            <person name="Tsai Y.C."/>
        </authorList>
    </citation>
    <scope>NUCLEOTIDE SEQUENCE [LARGE SCALE GENOMIC DNA]</scope>
    <source>
        <strain evidence="18 19">KBS708</strain>
    </source>
</reference>
<organism evidence="18 19">
    <name type="scientific">Gemmatirosa kalamazoonensis</name>
    <dbReference type="NCBI Taxonomy" id="861299"/>
    <lineage>
        <taxon>Bacteria</taxon>
        <taxon>Pseudomonadati</taxon>
        <taxon>Gemmatimonadota</taxon>
        <taxon>Gemmatimonadia</taxon>
        <taxon>Gemmatimonadales</taxon>
        <taxon>Gemmatimonadaceae</taxon>
        <taxon>Gemmatirosa</taxon>
    </lineage>
</organism>
<keyword evidence="13 15" id="KW-0472">Membrane</keyword>
<keyword evidence="8 16" id="KW-0812">Transmembrane</keyword>
<evidence type="ECO:0000259" key="17">
    <source>
        <dbReference type="Pfam" id="PF02233"/>
    </source>
</evidence>
<feature type="transmembrane region" description="Helical" evidence="16">
    <location>
        <begin position="34"/>
        <end position="52"/>
    </location>
</feature>
<comment type="subcellular location">
    <subcellularLocation>
        <location evidence="2">Cell inner membrane</location>
        <topology evidence="2">Multi-pass membrane protein</topology>
    </subcellularLocation>
</comment>
<evidence type="ECO:0000256" key="12">
    <source>
        <dbReference type="ARBA" id="ARBA00023027"/>
    </source>
</evidence>
<dbReference type="GO" id="GO:0005886">
    <property type="term" value="C:plasma membrane"/>
    <property type="evidence" value="ECO:0007669"/>
    <property type="project" value="UniProtKB-SubCell"/>
</dbReference>
<dbReference type="RefSeq" id="WP_104022165.1">
    <property type="nucleotide sequence ID" value="NZ_CP007128.1"/>
</dbReference>
<keyword evidence="9 15" id="KW-0521">NADP</keyword>
<comment type="function">
    <text evidence="1 15">The transhydrogenation between NADH and NADP is coupled to respiration and ATP hydrolysis and functions as a proton pump across the membrane.</text>
</comment>
<evidence type="ECO:0000256" key="10">
    <source>
        <dbReference type="ARBA" id="ARBA00022967"/>
    </source>
</evidence>
<keyword evidence="6 15" id="KW-1003">Cell membrane</keyword>
<dbReference type="EC" id="7.1.1.1" evidence="4 15"/>
<dbReference type="PANTHER" id="PTHR44758">
    <property type="entry name" value="NAD(P) TRANSHYDROGENASE SUBUNIT BETA"/>
    <property type="match status" value="1"/>
</dbReference>
<dbReference type="InterPro" id="IPR034300">
    <property type="entry name" value="PNTB-like"/>
</dbReference>
<gene>
    <name evidence="18" type="ORF">J421_0514</name>
</gene>
<comment type="similarity">
    <text evidence="3 15">Belongs to the PNT beta subunit family.</text>
</comment>
<dbReference type="InterPro" id="IPR012136">
    <property type="entry name" value="NADH_DH_b"/>
</dbReference>
<feature type="transmembrane region" description="Helical" evidence="16">
    <location>
        <begin position="121"/>
        <end position="142"/>
    </location>
</feature>
<dbReference type="PIRSF" id="PIRSF000204">
    <property type="entry name" value="PNTB"/>
    <property type="match status" value="1"/>
</dbReference>
<feature type="domain" description="NADP transhydrogenase beta-like" evidence="17">
    <location>
        <begin position="8"/>
        <end position="457"/>
    </location>
</feature>
<dbReference type="Pfam" id="PF02233">
    <property type="entry name" value="PNTB"/>
    <property type="match status" value="1"/>
</dbReference>
<keyword evidence="11 16" id="KW-1133">Transmembrane helix</keyword>
<evidence type="ECO:0000256" key="4">
    <source>
        <dbReference type="ARBA" id="ARBA00012943"/>
    </source>
</evidence>